<feature type="domain" description="ABC transporter" evidence="6">
    <location>
        <begin position="353"/>
        <end position="601"/>
    </location>
</feature>
<dbReference type="NCBIfam" id="TIGR01727">
    <property type="entry name" value="oligo_HPY"/>
    <property type="match status" value="2"/>
</dbReference>
<feature type="domain" description="ABC transporter" evidence="6">
    <location>
        <begin position="6"/>
        <end position="251"/>
    </location>
</feature>
<name>A0ABP7I1S0_9ACTN</name>
<dbReference type="Pfam" id="PF08352">
    <property type="entry name" value="oligo_HPY"/>
    <property type="match status" value="2"/>
</dbReference>
<dbReference type="Proteomes" id="UP001500888">
    <property type="component" value="Unassembled WGS sequence"/>
</dbReference>
<reference evidence="8" key="1">
    <citation type="journal article" date="2019" name="Int. J. Syst. Evol. Microbiol.">
        <title>The Global Catalogue of Microorganisms (GCM) 10K type strain sequencing project: providing services to taxonomists for standard genome sequencing and annotation.</title>
        <authorList>
            <consortium name="The Broad Institute Genomics Platform"/>
            <consortium name="The Broad Institute Genome Sequencing Center for Infectious Disease"/>
            <person name="Wu L."/>
            <person name="Ma J."/>
        </authorList>
    </citation>
    <scope>NUCLEOTIDE SEQUENCE [LARGE SCALE GENOMIC DNA]</scope>
    <source>
        <strain evidence="8">JCM 16908</strain>
    </source>
</reference>
<organism evidence="7 8">
    <name type="scientific">Sphaerisporangium flaviroseum</name>
    <dbReference type="NCBI Taxonomy" id="509199"/>
    <lineage>
        <taxon>Bacteria</taxon>
        <taxon>Bacillati</taxon>
        <taxon>Actinomycetota</taxon>
        <taxon>Actinomycetes</taxon>
        <taxon>Streptosporangiales</taxon>
        <taxon>Streptosporangiaceae</taxon>
        <taxon>Sphaerisporangium</taxon>
    </lineage>
</organism>
<keyword evidence="8" id="KW-1185">Reference proteome</keyword>
<comment type="caution">
    <text evidence="7">The sequence shown here is derived from an EMBL/GenBank/DDBJ whole genome shotgun (WGS) entry which is preliminary data.</text>
</comment>
<dbReference type="Pfam" id="PF00005">
    <property type="entry name" value="ABC_tran"/>
    <property type="match status" value="2"/>
</dbReference>
<evidence type="ECO:0000256" key="5">
    <source>
        <dbReference type="SAM" id="MobiDB-lite"/>
    </source>
</evidence>
<dbReference type="RefSeq" id="WP_344939464.1">
    <property type="nucleotide sequence ID" value="NZ_BAAAZR010000006.1"/>
</dbReference>
<keyword evidence="2" id="KW-0813">Transport</keyword>
<dbReference type="SUPFAM" id="SSF52540">
    <property type="entry name" value="P-loop containing nucleoside triphosphate hydrolases"/>
    <property type="match status" value="2"/>
</dbReference>
<dbReference type="InterPro" id="IPR003593">
    <property type="entry name" value="AAA+_ATPase"/>
</dbReference>
<dbReference type="EMBL" id="BAAAZR010000006">
    <property type="protein sequence ID" value="GAA3808579.1"/>
    <property type="molecule type" value="Genomic_DNA"/>
</dbReference>
<dbReference type="PANTHER" id="PTHR43776:SF7">
    <property type="entry name" value="D,D-DIPEPTIDE TRANSPORT ATP-BINDING PROTEIN DDPF-RELATED"/>
    <property type="match status" value="1"/>
</dbReference>
<dbReference type="Gene3D" id="3.40.50.300">
    <property type="entry name" value="P-loop containing nucleotide triphosphate hydrolases"/>
    <property type="match status" value="2"/>
</dbReference>
<dbReference type="PROSITE" id="PS00211">
    <property type="entry name" value="ABC_TRANSPORTER_1"/>
    <property type="match status" value="1"/>
</dbReference>
<dbReference type="InterPro" id="IPR013563">
    <property type="entry name" value="Oligopep_ABC_C"/>
</dbReference>
<evidence type="ECO:0000256" key="4">
    <source>
        <dbReference type="ARBA" id="ARBA00022840"/>
    </source>
</evidence>
<dbReference type="PANTHER" id="PTHR43776">
    <property type="entry name" value="TRANSPORT ATP-BINDING PROTEIN"/>
    <property type="match status" value="1"/>
</dbReference>
<proteinExistence type="inferred from homology"/>
<keyword evidence="4 7" id="KW-0067">ATP-binding</keyword>
<protein>
    <submittedName>
        <fullName evidence="7">ABC transporter ATP-binding protein</fullName>
    </submittedName>
</protein>
<accession>A0ABP7I1S0</accession>
<evidence type="ECO:0000256" key="3">
    <source>
        <dbReference type="ARBA" id="ARBA00022741"/>
    </source>
</evidence>
<evidence type="ECO:0000313" key="8">
    <source>
        <dbReference type="Proteomes" id="UP001500888"/>
    </source>
</evidence>
<dbReference type="NCBIfam" id="NF007739">
    <property type="entry name" value="PRK10419.1"/>
    <property type="match status" value="2"/>
</dbReference>
<dbReference type="InterPro" id="IPR017871">
    <property type="entry name" value="ABC_transporter-like_CS"/>
</dbReference>
<dbReference type="GO" id="GO:0005524">
    <property type="term" value="F:ATP binding"/>
    <property type="evidence" value="ECO:0007669"/>
    <property type="project" value="UniProtKB-KW"/>
</dbReference>
<keyword evidence="3" id="KW-0547">Nucleotide-binding</keyword>
<evidence type="ECO:0000313" key="7">
    <source>
        <dbReference type="EMBL" id="GAA3808579.1"/>
    </source>
</evidence>
<sequence>MSGPVLEVRDLEVRFGDVRAVREVGYAVEAGEVLGIVGESGAGKSVASLAVMGLLPRHAKVAGSVLLHGTELLGAPEKDLAAFRGKSISMVFQDPLSAMTPVYRVGAQIAEAVRIHQKVSRERAAERAVELLDLVGIPNPRQRARAFPHEFSGGMRQRTMIAMAIANDPDVIICDEPTTALDVTIQAQVLEVLKKAQRETGAAIVLITHDLGVVAGFADRVLVMYAGREVEVGTVREVYHRSRMPYTIGLLGSVPRVDAGKELPLVPIVGSPPSPAALPPGCPFEPRCPMAVAECGLAEPPLVEVAPGHQAACLRAHEIGQAEVSPAGGEDTIPAAPPPVPERPPRERRPVVLEVEGLVKHHPLMKGAVFRRRVGTVHAVDGIGFQIREGETLGLVGESGCGKTTALMEILELTRPERGRVVVFGHDTATLAPRERMAVRRHLQVVFQDPLASLDPRMTVHDIVGEPLTAHGLKDTGPRVRRLLGLVGLDPADAGRYPQDFSGGQRQRIAIARALALEPRLIVLDEPVSALDVSIRAGVINLLEDLGRRLGLSYLFVAHDLAVVRHIADRVAVMYLGRIAEIGRVDKVYGGPMHPYTQALLSAVPIPDPDKERERRRVLLEGDLPSPASPPSGCRFRTRCPKFTVLTDPQRVRCVEEEPEVRPLADDHGASCHYAEKLDVV</sequence>
<dbReference type="InterPro" id="IPR050319">
    <property type="entry name" value="ABC_transp_ATP-bind"/>
</dbReference>
<evidence type="ECO:0000256" key="2">
    <source>
        <dbReference type="ARBA" id="ARBA00022448"/>
    </source>
</evidence>
<dbReference type="NCBIfam" id="NF008453">
    <property type="entry name" value="PRK11308.1"/>
    <property type="match status" value="2"/>
</dbReference>
<dbReference type="InterPro" id="IPR003439">
    <property type="entry name" value="ABC_transporter-like_ATP-bd"/>
</dbReference>
<dbReference type="SMART" id="SM00382">
    <property type="entry name" value="AAA"/>
    <property type="match status" value="2"/>
</dbReference>
<dbReference type="InterPro" id="IPR027417">
    <property type="entry name" value="P-loop_NTPase"/>
</dbReference>
<feature type="region of interest" description="Disordered" evidence="5">
    <location>
        <begin position="325"/>
        <end position="346"/>
    </location>
</feature>
<evidence type="ECO:0000256" key="1">
    <source>
        <dbReference type="ARBA" id="ARBA00005417"/>
    </source>
</evidence>
<comment type="similarity">
    <text evidence="1">Belongs to the ABC transporter superfamily.</text>
</comment>
<gene>
    <name evidence="7" type="ORF">GCM10022226_30880</name>
</gene>
<evidence type="ECO:0000259" key="6">
    <source>
        <dbReference type="PROSITE" id="PS50893"/>
    </source>
</evidence>
<dbReference type="PROSITE" id="PS50893">
    <property type="entry name" value="ABC_TRANSPORTER_2"/>
    <property type="match status" value="2"/>
</dbReference>
<dbReference type="CDD" id="cd03257">
    <property type="entry name" value="ABC_NikE_OppD_transporters"/>
    <property type="match status" value="2"/>
</dbReference>